<name>A0A0F9F2X0_9ZZZZ</name>
<feature type="non-terminal residue" evidence="1">
    <location>
        <position position="1"/>
    </location>
</feature>
<accession>A0A0F9F2X0</accession>
<gene>
    <name evidence="1" type="ORF">LCGC14_2081360</name>
</gene>
<dbReference type="AlphaFoldDB" id="A0A0F9F2X0"/>
<dbReference type="EMBL" id="LAZR01025162">
    <property type="protein sequence ID" value="KKL72786.1"/>
    <property type="molecule type" value="Genomic_DNA"/>
</dbReference>
<sequence length="22" mass="2243">LQVLVVDSGPKVVGDFLTAAIT</sequence>
<organism evidence="1">
    <name type="scientific">marine sediment metagenome</name>
    <dbReference type="NCBI Taxonomy" id="412755"/>
    <lineage>
        <taxon>unclassified sequences</taxon>
        <taxon>metagenomes</taxon>
        <taxon>ecological metagenomes</taxon>
    </lineage>
</organism>
<reference evidence="1" key="1">
    <citation type="journal article" date="2015" name="Nature">
        <title>Complex archaea that bridge the gap between prokaryotes and eukaryotes.</title>
        <authorList>
            <person name="Spang A."/>
            <person name="Saw J.H."/>
            <person name="Jorgensen S.L."/>
            <person name="Zaremba-Niedzwiedzka K."/>
            <person name="Martijn J."/>
            <person name="Lind A.E."/>
            <person name="van Eijk R."/>
            <person name="Schleper C."/>
            <person name="Guy L."/>
            <person name="Ettema T.J."/>
        </authorList>
    </citation>
    <scope>NUCLEOTIDE SEQUENCE</scope>
</reference>
<comment type="caution">
    <text evidence="1">The sequence shown here is derived from an EMBL/GenBank/DDBJ whole genome shotgun (WGS) entry which is preliminary data.</text>
</comment>
<proteinExistence type="predicted"/>
<protein>
    <submittedName>
        <fullName evidence="1">Uncharacterized protein</fullName>
    </submittedName>
</protein>
<evidence type="ECO:0000313" key="1">
    <source>
        <dbReference type="EMBL" id="KKL72786.1"/>
    </source>
</evidence>